<dbReference type="SUPFAM" id="SSF48613">
    <property type="entry name" value="Heme oxygenase-like"/>
    <property type="match status" value="1"/>
</dbReference>
<evidence type="ECO:0000313" key="11">
    <source>
        <dbReference type="EMBL" id="AEH91351.1"/>
    </source>
</evidence>
<comment type="subunit">
    <text evidence="4">Homotetramer.</text>
</comment>
<dbReference type="PANTHER" id="PTHR43198:SF2">
    <property type="entry name" value="SI:CH1073-67J19.1-RELATED"/>
    <property type="match status" value="1"/>
</dbReference>
<comment type="similarity">
    <text evidence="3 9">Belongs to the TenA family.</text>
</comment>
<evidence type="ECO:0000256" key="7">
    <source>
        <dbReference type="ARBA" id="ARBA00022977"/>
    </source>
</evidence>
<gene>
    <name evidence="11" type="primary">tenA</name>
    <name evidence="11" type="ordered locus">LMM7_0345</name>
</gene>
<evidence type="ECO:0000256" key="9">
    <source>
        <dbReference type="RuleBase" id="RU363093"/>
    </source>
</evidence>
<dbReference type="NCBIfam" id="TIGR04306">
    <property type="entry name" value="salvage_TenA"/>
    <property type="match status" value="1"/>
</dbReference>
<evidence type="ECO:0000256" key="6">
    <source>
        <dbReference type="ARBA" id="ARBA00013647"/>
    </source>
</evidence>
<dbReference type="Pfam" id="PF03070">
    <property type="entry name" value="TENA_THI-4"/>
    <property type="match status" value="1"/>
</dbReference>
<proteinExistence type="inferred from homology"/>
<dbReference type="Gene3D" id="1.20.910.10">
    <property type="entry name" value="Heme oxygenase-like"/>
    <property type="match status" value="1"/>
</dbReference>
<dbReference type="PANTHER" id="PTHR43198">
    <property type="entry name" value="BIFUNCTIONAL TH2 PROTEIN"/>
    <property type="match status" value="1"/>
</dbReference>
<evidence type="ECO:0000256" key="8">
    <source>
        <dbReference type="ARBA" id="ARBA00048337"/>
    </source>
</evidence>
<dbReference type="RefSeq" id="WP_012582023.1">
    <property type="nucleotide sequence ID" value="NC_017537.1"/>
</dbReference>
<comment type="catalytic activity">
    <reaction evidence="8 9">
        <text>thiamine + H2O = 5-(2-hydroxyethyl)-4-methylthiazole + 4-amino-5-hydroxymethyl-2-methylpyrimidine + H(+)</text>
        <dbReference type="Rhea" id="RHEA:17509"/>
        <dbReference type="ChEBI" id="CHEBI:15377"/>
        <dbReference type="ChEBI" id="CHEBI:15378"/>
        <dbReference type="ChEBI" id="CHEBI:16892"/>
        <dbReference type="ChEBI" id="CHEBI:17957"/>
        <dbReference type="ChEBI" id="CHEBI:18385"/>
        <dbReference type="EC" id="3.5.99.2"/>
    </reaction>
</comment>
<sequence>MFVHSFQEEVGDLWQETLQHPFVRSLADGTLEKEAFYYYLLQDDYYLSHFEKVIEKSVEQAGTAELAAEMREVQRRLRQSELLMREQFYPRVGLTERDFSERKPAPTAYHYTSHLYRMADFGSFGVTIASLLPCYALYADMGKMYEGARSSEPFYQELLDSYVDENYQKVVLQQKRLVEQAASMADARELALMKQAFQISVEMEWAFFDMAYKKQNWRGSVNYV</sequence>
<dbReference type="KEGG" id="lmq:LMM7_0345"/>
<name>A0A0E0USM3_LISMM</name>
<dbReference type="HOGENOM" id="CLU_077537_3_2_9"/>
<evidence type="ECO:0000256" key="2">
    <source>
        <dbReference type="ARBA" id="ARBA00004948"/>
    </source>
</evidence>
<dbReference type="EC" id="3.5.99.2" evidence="5 9"/>
<dbReference type="PATRIC" id="fig|1030009.3.peg.337"/>
<dbReference type="EMBL" id="CP002816">
    <property type="protein sequence ID" value="AEH91351.1"/>
    <property type="molecule type" value="Genomic_DNA"/>
</dbReference>
<reference evidence="11 12" key="1">
    <citation type="journal article" date="2011" name="J. Bacteriol.">
        <title>Genome sequence of the nonpathogenic Listeria monocytogenes serovar 4a strain M7.</title>
        <authorList>
            <person name="Chen J."/>
            <person name="Xia Y."/>
            <person name="Cheng C."/>
            <person name="Fang C."/>
            <person name="Shan Y."/>
            <person name="Jin G."/>
            <person name="Fang W."/>
        </authorList>
    </citation>
    <scope>NUCLEOTIDE SEQUENCE [LARGE SCALE GENOMIC DNA]</scope>
    <source>
        <strain evidence="11 12">M7</strain>
    </source>
</reference>
<comment type="catalytic activity">
    <reaction evidence="1 9">
        <text>4-amino-5-aminomethyl-2-methylpyrimidine + H2O = 4-amino-5-hydroxymethyl-2-methylpyrimidine + NH4(+)</text>
        <dbReference type="Rhea" id="RHEA:31799"/>
        <dbReference type="ChEBI" id="CHEBI:15377"/>
        <dbReference type="ChEBI" id="CHEBI:16892"/>
        <dbReference type="ChEBI" id="CHEBI:28938"/>
        <dbReference type="ChEBI" id="CHEBI:63416"/>
        <dbReference type="EC" id="3.5.99.2"/>
    </reaction>
</comment>
<keyword evidence="9" id="KW-0378">Hydrolase</keyword>
<evidence type="ECO:0000256" key="5">
    <source>
        <dbReference type="ARBA" id="ARBA00012684"/>
    </source>
</evidence>
<feature type="domain" description="Thiaminase-2/PQQC" evidence="10">
    <location>
        <begin position="10"/>
        <end position="213"/>
    </location>
</feature>
<dbReference type="AlphaFoldDB" id="A0A0E0USM3"/>
<dbReference type="GO" id="GO:0009228">
    <property type="term" value="P:thiamine biosynthetic process"/>
    <property type="evidence" value="ECO:0007669"/>
    <property type="project" value="UniProtKB-KW"/>
</dbReference>
<dbReference type="InterPro" id="IPR027574">
    <property type="entry name" value="Thiaminase_II"/>
</dbReference>
<evidence type="ECO:0000256" key="4">
    <source>
        <dbReference type="ARBA" id="ARBA00011881"/>
    </source>
</evidence>
<dbReference type="InterPro" id="IPR004305">
    <property type="entry name" value="Thiaminase-2/PQQC"/>
</dbReference>
<dbReference type="GO" id="GO:0005829">
    <property type="term" value="C:cytosol"/>
    <property type="evidence" value="ECO:0007669"/>
    <property type="project" value="TreeGrafter"/>
</dbReference>
<dbReference type="Proteomes" id="UP000000486">
    <property type="component" value="Chromosome"/>
</dbReference>
<evidence type="ECO:0000259" key="10">
    <source>
        <dbReference type="Pfam" id="PF03070"/>
    </source>
</evidence>
<comment type="function">
    <text evidence="9">Catalyzes an amino-pyrimidine hydrolysis reaction at the C5' of the pyrimidine moiety of thiamine compounds, a reaction that is part of a thiamine salvage pathway.</text>
</comment>
<dbReference type="GO" id="GO:0050334">
    <property type="term" value="F:thiaminase activity"/>
    <property type="evidence" value="ECO:0007669"/>
    <property type="project" value="UniProtKB-EC"/>
</dbReference>
<dbReference type="InterPro" id="IPR016084">
    <property type="entry name" value="Haem_Oase-like_multi-hlx"/>
</dbReference>
<evidence type="ECO:0000256" key="1">
    <source>
        <dbReference type="ARBA" id="ARBA00001881"/>
    </source>
</evidence>
<dbReference type="GO" id="GO:0009229">
    <property type="term" value="P:thiamine diphosphate biosynthetic process"/>
    <property type="evidence" value="ECO:0007669"/>
    <property type="project" value="UniProtKB-UniPathway"/>
</dbReference>
<protein>
    <recommendedName>
        <fullName evidence="6 9">Aminopyrimidine aminohydrolase</fullName>
        <ecNumber evidence="5 9">3.5.99.2</ecNumber>
    </recommendedName>
</protein>
<dbReference type="UniPathway" id="UPA00060"/>
<keyword evidence="7 9" id="KW-0784">Thiamine biosynthesis</keyword>
<comment type="pathway">
    <text evidence="2 9">Cofactor biosynthesis; thiamine diphosphate biosynthesis.</text>
</comment>
<evidence type="ECO:0000256" key="3">
    <source>
        <dbReference type="ARBA" id="ARBA00010264"/>
    </source>
</evidence>
<accession>A0A0E0USM3</accession>
<evidence type="ECO:0000313" key="12">
    <source>
        <dbReference type="Proteomes" id="UP000000486"/>
    </source>
</evidence>
<organism evidence="11 12">
    <name type="scientific">Listeria monocytogenes serotype 4a (strain M7)</name>
    <dbReference type="NCBI Taxonomy" id="1030009"/>
    <lineage>
        <taxon>Bacteria</taxon>
        <taxon>Bacillati</taxon>
        <taxon>Bacillota</taxon>
        <taxon>Bacilli</taxon>
        <taxon>Bacillales</taxon>
        <taxon>Listeriaceae</taxon>
        <taxon>Listeria</taxon>
    </lineage>
</organism>
<dbReference type="InterPro" id="IPR050967">
    <property type="entry name" value="Thiamine_Salvage_TenA"/>
</dbReference>